<protein>
    <recommendedName>
        <fullName evidence="6">AAA+ ATPase domain-containing protein</fullName>
    </recommendedName>
</protein>
<dbReference type="Gene3D" id="3.40.50.300">
    <property type="entry name" value="P-loop containing nucleotide triphosphate hydrolases"/>
    <property type="match status" value="1"/>
</dbReference>
<dbReference type="EMBL" id="HBIX01010524">
    <property type="protein sequence ID" value="CAE0715210.1"/>
    <property type="molecule type" value="Transcribed_RNA"/>
</dbReference>
<evidence type="ECO:0000256" key="2">
    <source>
        <dbReference type="ARBA" id="ARBA00022741"/>
    </source>
</evidence>
<keyword evidence="3" id="KW-0067">ATP-binding</keyword>
<feature type="domain" description="AAA+ ATPase" evidence="6">
    <location>
        <begin position="424"/>
        <end position="570"/>
    </location>
</feature>
<dbReference type="GO" id="GO:0005524">
    <property type="term" value="F:ATP binding"/>
    <property type="evidence" value="ECO:0007669"/>
    <property type="project" value="UniProtKB-KW"/>
</dbReference>
<dbReference type="AlphaFoldDB" id="A0A7S4AGR0"/>
<dbReference type="GO" id="GO:0005741">
    <property type="term" value="C:mitochondrial outer membrane"/>
    <property type="evidence" value="ECO:0007669"/>
    <property type="project" value="TreeGrafter"/>
</dbReference>
<dbReference type="InterPro" id="IPR003959">
    <property type="entry name" value="ATPase_AAA_core"/>
</dbReference>
<dbReference type="PANTHER" id="PTHR45644">
    <property type="entry name" value="AAA ATPASE, PUTATIVE (AFU_ORTHOLOGUE AFUA_2G12920)-RELATED-RELATED"/>
    <property type="match status" value="1"/>
</dbReference>
<dbReference type="SUPFAM" id="SSF52540">
    <property type="entry name" value="P-loop containing nucleoside triphosphate hydrolases"/>
    <property type="match status" value="1"/>
</dbReference>
<proteinExistence type="predicted"/>
<feature type="region of interest" description="Disordered" evidence="5">
    <location>
        <begin position="741"/>
        <end position="760"/>
    </location>
</feature>
<dbReference type="PROSITE" id="PS00674">
    <property type="entry name" value="AAA"/>
    <property type="match status" value="1"/>
</dbReference>
<gene>
    <name evidence="7" type="ORF">PAUS00366_LOCUS7962</name>
</gene>
<dbReference type="SMART" id="SM00382">
    <property type="entry name" value="AAA"/>
    <property type="match status" value="1"/>
</dbReference>
<organism evidence="7">
    <name type="scientific">Pseudo-nitzschia australis</name>
    <dbReference type="NCBI Taxonomy" id="44445"/>
    <lineage>
        <taxon>Eukaryota</taxon>
        <taxon>Sar</taxon>
        <taxon>Stramenopiles</taxon>
        <taxon>Ochrophyta</taxon>
        <taxon>Bacillariophyta</taxon>
        <taxon>Bacillariophyceae</taxon>
        <taxon>Bacillariophycidae</taxon>
        <taxon>Bacillariales</taxon>
        <taxon>Bacillariaceae</taxon>
        <taxon>Pseudo-nitzschia</taxon>
    </lineage>
</organism>
<evidence type="ECO:0000256" key="4">
    <source>
        <dbReference type="ARBA" id="ARBA00023128"/>
    </source>
</evidence>
<dbReference type="Gene3D" id="1.10.8.60">
    <property type="match status" value="1"/>
</dbReference>
<dbReference type="InterPro" id="IPR027417">
    <property type="entry name" value="P-loop_NTPase"/>
</dbReference>
<dbReference type="GO" id="GO:0016887">
    <property type="term" value="F:ATP hydrolysis activity"/>
    <property type="evidence" value="ECO:0007669"/>
    <property type="project" value="InterPro"/>
</dbReference>
<evidence type="ECO:0000256" key="5">
    <source>
        <dbReference type="SAM" id="MobiDB-lite"/>
    </source>
</evidence>
<dbReference type="Pfam" id="PF00004">
    <property type="entry name" value="AAA"/>
    <property type="match status" value="1"/>
</dbReference>
<keyword evidence="2" id="KW-0547">Nucleotide-binding</keyword>
<evidence type="ECO:0000256" key="3">
    <source>
        <dbReference type="ARBA" id="ARBA00022840"/>
    </source>
</evidence>
<dbReference type="InterPro" id="IPR003960">
    <property type="entry name" value="ATPase_AAA_CS"/>
</dbReference>
<comment type="subcellular location">
    <subcellularLocation>
        <location evidence="1">Mitochondrion</location>
    </subcellularLocation>
</comment>
<dbReference type="InterPro" id="IPR051701">
    <property type="entry name" value="Mito_OM_Translocase_MSP1"/>
</dbReference>
<name>A0A7S4AGR0_9STRA</name>
<sequence>MIFRSKSPTVRSTFACLPSICLVIALFSDFCRKSLKLQRSVSLHCLLAQKSATMTRDLMKGRNHPFIVLIIVILSAQPSGGDPFSVAGHPNTILPCKSGSLLRIVADSNHDWRSSNNDHRKYYLISNRKLPQLFHQERRLRKRCFARLRDNIGTRSVFLRIRSILRSKATQNATRNSRFLVKRRTCAQIRSDLKLTSSLTSKNASSSQPLLYGILRKRPQWLRFPKVTRGQIAKLCTIVQYTAVVVVCIELFFVLRDVFQEIVNDLQEVNQDALLWGTTSDGCGFGNNRKILSRKSVQKINAWLEKEEIAAGAGSDRSPPPNVAPAWIIKVAQELYRCTTLSPAEFQRILLQLTNAEATFLRSCLLSSNNMADINNDIGGLFAAKSATHQLLSSSLSAWRDSYNNPSIPKNSSPYTKFFVNGNGRNDMVLWGPPGCGKSLLIRAISKSSGLPTLLITPSLMQRNKSLEALFSLIKTLKSCVVVLDDLDGLFLTPQGNDRDHYDAATRNFKNEWLRRWDELFASTSSSPDGDDDSVSKKCVLTVTATSRPWDVDTAAWKRLPNRIYVGLPNVEDRYDMLKKWSTELPPIEESILQYFVSVTEGYIPSDLYRVLHHACQIGPMAREDTKLTVDDVRVALSTVLPTRFSMQYIQQLQHFVGGNGSTTGHTPTTHQYQSPASGGGGLDYFSPDAVQPLPYCENGYCWQTPLGNFYRFQIPVDSQVLAAIQTILLHSFEWSSDEEWDFSDYDDDDDDDFDEREID</sequence>
<reference evidence="7" key="1">
    <citation type="submission" date="2021-01" db="EMBL/GenBank/DDBJ databases">
        <authorList>
            <person name="Corre E."/>
            <person name="Pelletier E."/>
            <person name="Niang G."/>
            <person name="Scheremetjew M."/>
            <person name="Finn R."/>
            <person name="Kale V."/>
            <person name="Holt S."/>
            <person name="Cochrane G."/>
            <person name="Meng A."/>
            <person name="Brown T."/>
            <person name="Cohen L."/>
        </authorList>
    </citation>
    <scope>NUCLEOTIDE SEQUENCE</scope>
    <source>
        <strain evidence="7">10249 10 AB</strain>
    </source>
</reference>
<evidence type="ECO:0000259" key="6">
    <source>
        <dbReference type="SMART" id="SM00382"/>
    </source>
</evidence>
<evidence type="ECO:0000313" key="7">
    <source>
        <dbReference type="EMBL" id="CAE0715210.1"/>
    </source>
</evidence>
<evidence type="ECO:0000256" key="1">
    <source>
        <dbReference type="ARBA" id="ARBA00004173"/>
    </source>
</evidence>
<accession>A0A7S4AGR0</accession>
<dbReference type="InterPro" id="IPR003593">
    <property type="entry name" value="AAA+_ATPase"/>
</dbReference>
<keyword evidence="4" id="KW-0496">Mitochondrion</keyword>